<evidence type="ECO:0000313" key="3">
    <source>
        <dbReference type="EMBL" id="MXU92029.1"/>
    </source>
</evidence>
<organism evidence="3">
    <name type="scientific">Ixodes ricinus</name>
    <name type="common">Common tick</name>
    <name type="synonym">Acarus ricinus</name>
    <dbReference type="NCBI Taxonomy" id="34613"/>
    <lineage>
        <taxon>Eukaryota</taxon>
        <taxon>Metazoa</taxon>
        <taxon>Ecdysozoa</taxon>
        <taxon>Arthropoda</taxon>
        <taxon>Chelicerata</taxon>
        <taxon>Arachnida</taxon>
        <taxon>Acari</taxon>
        <taxon>Parasitiformes</taxon>
        <taxon>Ixodida</taxon>
        <taxon>Ixodoidea</taxon>
        <taxon>Ixodidae</taxon>
        <taxon>Ixodinae</taxon>
        <taxon>Ixodes</taxon>
    </lineage>
</organism>
<feature type="signal peptide" evidence="2">
    <location>
        <begin position="1"/>
        <end position="29"/>
    </location>
</feature>
<evidence type="ECO:0000256" key="1">
    <source>
        <dbReference type="SAM" id="MobiDB-lite"/>
    </source>
</evidence>
<keyword evidence="2" id="KW-0732">Signal</keyword>
<evidence type="ECO:0000256" key="2">
    <source>
        <dbReference type="SAM" id="SignalP"/>
    </source>
</evidence>
<protein>
    <submittedName>
        <fullName evidence="3">Putative secreted protein</fullName>
    </submittedName>
</protein>
<feature type="chain" id="PRO_5025407455" evidence="2">
    <location>
        <begin position="30"/>
        <end position="128"/>
    </location>
</feature>
<dbReference type="AlphaFoldDB" id="A0A6B0UQI1"/>
<accession>A0A6B0UQI1</accession>
<sequence>MSPQRRWTRPCLFYVASGTLCLFPSASKAAGPAVPWAAARSRGRRGRRAGGRPEGSGLADAAPRPGRPVPGCRRCPRIVDDSEDRRYHACSRSVRSPSKRSCPGCCPWSRPRSWFRCSSRSSAGWAST</sequence>
<proteinExistence type="predicted"/>
<dbReference type="EMBL" id="GIFC01009946">
    <property type="protein sequence ID" value="MXU92029.1"/>
    <property type="molecule type" value="Transcribed_RNA"/>
</dbReference>
<feature type="compositionally biased region" description="Basic residues" evidence="1">
    <location>
        <begin position="41"/>
        <end position="50"/>
    </location>
</feature>
<feature type="region of interest" description="Disordered" evidence="1">
    <location>
        <begin position="38"/>
        <end position="72"/>
    </location>
</feature>
<reference evidence="3" key="1">
    <citation type="submission" date="2019-12" db="EMBL/GenBank/DDBJ databases">
        <title>An insight into the sialome of adult female Ixodes ricinus ticks feeding for 6 days.</title>
        <authorList>
            <person name="Perner J."/>
            <person name="Ribeiro J.M.C."/>
        </authorList>
    </citation>
    <scope>NUCLEOTIDE SEQUENCE</scope>
    <source>
        <strain evidence="3">Semi-engorged</strain>
        <tissue evidence="3">Salivary glands</tissue>
    </source>
</reference>
<name>A0A6B0UQI1_IXORI</name>